<accession>A0A482VFM8</accession>
<evidence type="ECO:0000256" key="3">
    <source>
        <dbReference type="ARBA" id="ARBA00022741"/>
    </source>
</evidence>
<evidence type="ECO:0000256" key="8">
    <source>
        <dbReference type="SAM" id="Phobius"/>
    </source>
</evidence>
<dbReference type="Pfam" id="PF13193">
    <property type="entry name" value="AMP-binding_C"/>
    <property type="match status" value="1"/>
</dbReference>
<sequence length="715" mass="79556">MFVDDKADMDGVGITLAIGALKALAFVYDVLTFPVYVMLQRPWRTRSLGRRVKAKPITKDTKSITYRSTTEPGPVHITLLQEKIDTMAKMFDYVSRTFPNKRCLGTREILAEEDEVQPNGRVFKKYNMGEYRWKTFAEVNMLAENFGKGVRELGNDPGENVAIFAETRAEWMIAAHGIFKQNIPLVTIYATLGDEAIAHGLNETEVTTVITSFDLMPKFKKILSLVPRVKTLIYMEDQLKTLDIAGYKNGVEIIKFSEVLKKGAASSIVGVRPKAEDTAIIMYTSGSTGVPKGVILLHKNLVATLKAFCDSTAIYEDDVMIGFLPLAHVFELLVESVCLLTGVPIGYSSALTMIDSASKIKRGTRGDATVLHPTCMTSVPLILDRISKSIQEKISKGGNVKKILFKFAYDYKVNWARRGYSTPLIDKVVFGPIRAILGGRMRLVLAGGAPLSPETHEQMNACLCATIIQGYGLTESTSSATVQDFYDKVYGRVGATTTVCDLKLVNWEEGNYRVTDKPFPRGEIILGGENISAGYYKLPEKTNEDFMETDGRRWFRTGDIGEIHPDGVLKIIDRKKDLVKLQAGEYVSLGKVEAQLKTCPLIDNICVYGDSTKQFCVALVVPNQQQLKDLALRKGIGDLPFEELCQSSEVVRAVIAELNEHGKKSKLEKFELPAAVKLVTEVWSPDMGLVTAAFKLKRKDIQERYKHEINRMYAS</sequence>
<dbReference type="STRING" id="1661398.A0A482VFM8"/>
<proteinExistence type="inferred from homology"/>
<keyword evidence="5" id="KW-0067">ATP-binding</keyword>
<dbReference type="EC" id="6.2.1.3" evidence="7"/>
<dbReference type="GO" id="GO:0005524">
    <property type="term" value="F:ATP binding"/>
    <property type="evidence" value="ECO:0007669"/>
    <property type="project" value="UniProtKB-KW"/>
</dbReference>
<gene>
    <name evidence="11" type="ORF">BDFB_007810</name>
</gene>
<evidence type="ECO:0000256" key="5">
    <source>
        <dbReference type="ARBA" id="ARBA00022840"/>
    </source>
</evidence>
<dbReference type="GO" id="GO:0035336">
    <property type="term" value="P:long-chain fatty-acyl-CoA metabolic process"/>
    <property type="evidence" value="ECO:0007669"/>
    <property type="project" value="TreeGrafter"/>
</dbReference>
<dbReference type="InterPro" id="IPR042099">
    <property type="entry name" value="ANL_N_sf"/>
</dbReference>
<dbReference type="PANTHER" id="PTHR43272">
    <property type="entry name" value="LONG-CHAIN-FATTY-ACID--COA LIGASE"/>
    <property type="match status" value="1"/>
</dbReference>
<protein>
    <recommendedName>
        <fullName evidence="7">long-chain-fatty-acid--CoA ligase</fullName>
        <ecNumber evidence="7">6.2.1.3</ecNumber>
    </recommendedName>
</protein>
<dbReference type="Pfam" id="PF00501">
    <property type="entry name" value="AMP-binding"/>
    <property type="match status" value="1"/>
</dbReference>
<dbReference type="InterPro" id="IPR025110">
    <property type="entry name" value="AMP-bd_C"/>
</dbReference>
<comment type="similarity">
    <text evidence="1">Belongs to the ATP-dependent AMP-binding enzyme family.</text>
</comment>
<dbReference type="InterPro" id="IPR000873">
    <property type="entry name" value="AMP-dep_synth/lig_dom"/>
</dbReference>
<keyword evidence="8" id="KW-1133">Transmembrane helix</keyword>
<evidence type="ECO:0000256" key="7">
    <source>
        <dbReference type="ARBA" id="ARBA00026121"/>
    </source>
</evidence>
<evidence type="ECO:0000256" key="6">
    <source>
        <dbReference type="ARBA" id="ARBA00024484"/>
    </source>
</evidence>
<dbReference type="OrthoDB" id="1700726at2759"/>
<evidence type="ECO:0000313" key="11">
    <source>
        <dbReference type="EMBL" id="RZB89852.1"/>
    </source>
</evidence>
<name>A0A482VFM8_ASBVE</name>
<dbReference type="FunFam" id="3.40.50.12780:FF:000026">
    <property type="entry name" value="Uncharacterized protein, isoform B"/>
    <property type="match status" value="1"/>
</dbReference>
<organism evidence="11 12">
    <name type="scientific">Asbolus verrucosus</name>
    <name type="common">Desert ironclad beetle</name>
    <dbReference type="NCBI Taxonomy" id="1661398"/>
    <lineage>
        <taxon>Eukaryota</taxon>
        <taxon>Metazoa</taxon>
        <taxon>Ecdysozoa</taxon>
        <taxon>Arthropoda</taxon>
        <taxon>Hexapoda</taxon>
        <taxon>Insecta</taxon>
        <taxon>Pterygota</taxon>
        <taxon>Neoptera</taxon>
        <taxon>Endopterygota</taxon>
        <taxon>Coleoptera</taxon>
        <taxon>Polyphaga</taxon>
        <taxon>Cucujiformia</taxon>
        <taxon>Tenebrionidae</taxon>
        <taxon>Pimeliinae</taxon>
        <taxon>Asbolus</taxon>
    </lineage>
</organism>
<dbReference type="GO" id="GO:0030182">
    <property type="term" value="P:neuron differentiation"/>
    <property type="evidence" value="ECO:0007669"/>
    <property type="project" value="TreeGrafter"/>
</dbReference>
<feature type="domain" description="AMP-dependent synthetase/ligase" evidence="9">
    <location>
        <begin position="116"/>
        <end position="536"/>
    </location>
</feature>
<comment type="caution">
    <text evidence="11">The sequence shown here is derived from an EMBL/GenBank/DDBJ whole genome shotgun (WGS) entry which is preliminary data.</text>
</comment>
<keyword evidence="4" id="KW-0276">Fatty acid metabolism</keyword>
<evidence type="ECO:0000256" key="2">
    <source>
        <dbReference type="ARBA" id="ARBA00022598"/>
    </source>
</evidence>
<dbReference type="GO" id="GO:0005886">
    <property type="term" value="C:plasma membrane"/>
    <property type="evidence" value="ECO:0007669"/>
    <property type="project" value="TreeGrafter"/>
</dbReference>
<dbReference type="Proteomes" id="UP000292052">
    <property type="component" value="Unassembled WGS sequence"/>
</dbReference>
<dbReference type="PANTHER" id="PTHR43272:SF83">
    <property type="entry name" value="ACYL-COA SYNTHETASE LONG-CHAIN, ISOFORM J"/>
    <property type="match status" value="1"/>
</dbReference>
<dbReference type="AlphaFoldDB" id="A0A482VFM8"/>
<keyword evidence="4" id="KW-0443">Lipid metabolism</keyword>
<keyword evidence="2 11" id="KW-0436">Ligase</keyword>
<dbReference type="GO" id="GO:0090433">
    <property type="term" value="F:palmitoyl-CoA ligase activity"/>
    <property type="evidence" value="ECO:0007669"/>
    <property type="project" value="TreeGrafter"/>
</dbReference>
<comment type="catalytic activity">
    <reaction evidence="6">
        <text>a long-chain fatty acid + ATP + CoA = a long-chain fatty acyl-CoA + AMP + diphosphate</text>
        <dbReference type="Rhea" id="RHEA:15421"/>
        <dbReference type="ChEBI" id="CHEBI:30616"/>
        <dbReference type="ChEBI" id="CHEBI:33019"/>
        <dbReference type="ChEBI" id="CHEBI:57287"/>
        <dbReference type="ChEBI" id="CHEBI:57560"/>
        <dbReference type="ChEBI" id="CHEBI:83139"/>
        <dbReference type="ChEBI" id="CHEBI:456215"/>
        <dbReference type="EC" id="6.2.1.3"/>
    </reaction>
    <physiologicalReaction direction="left-to-right" evidence="6">
        <dbReference type="Rhea" id="RHEA:15422"/>
    </physiologicalReaction>
</comment>
<evidence type="ECO:0000256" key="4">
    <source>
        <dbReference type="ARBA" id="ARBA00022832"/>
    </source>
</evidence>
<dbReference type="GO" id="GO:0005783">
    <property type="term" value="C:endoplasmic reticulum"/>
    <property type="evidence" value="ECO:0007669"/>
    <property type="project" value="TreeGrafter"/>
</dbReference>
<dbReference type="InterPro" id="IPR045851">
    <property type="entry name" value="AMP-bd_C_sf"/>
</dbReference>
<dbReference type="GO" id="GO:0005811">
    <property type="term" value="C:lipid droplet"/>
    <property type="evidence" value="ECO:0007669"/>
    <property type="project" value="TreeGrafter"/>
</dbReference>
<dbReference type="Gene3D" id="3.40.50.12780">
    <property type="entry name" value="N-terminal domain of ligase-like"/>
    <property type="match status" value="1"/>
</dbReference>
<dbReference type="InterPro" id="IPR020845">
    <property type="entry name" value="AMP-binding_CS"/>
</dbReference>
<reference evidence="11 12" key="1">
    <citation type="submission" date="2017-03" db="EMBL/GenBank/DDBJ databases">
        <title>Genome of the blue death feigning beetle - Asbolus verrucosus.</title>
        <authorList>
            <person name="Rider S.D."/>
        </authorList>
    </citation>
    <scope>NUCLEOTIDE SEQUENCE [LARGE SCALE GENOMIC DNA]</scope>
    <source>
        <strain evidence="11">Butters</strain>
        <tissue evidence="11">Head and leg muscle</tissue>
    </source>
</reference>
<keyword evidence="8" id="KW-0472">Membrane</keyword>
<keyword evidence="8" id="KW-0812">Transmembrane</keyword>
<dbReference type="PROSITE" id="PS00455">
    <property type="entry name" value="AMP_BINDING"/>
    <property type="match status" value="1"/>
</dbReference>
<evidence type="ECO:0000313" key="12">
    <source>
        <dbReference type="Proteomes" id="UP000292052"/>
    </source>
</evidence>
<evidence type="ECO:0000259" key="10">
    <source>
        <dbReference type="Pfam" id="PF13193"/>
    </source>
</evidence>
<evidence type="ECO:0000256" key="1">
    <source>
        <dbReference type="ARBA" id="ARBA00006432"/>
    </source>
</evidence>
<dbReference type="SUPFAM" id="SSF56801">
    <property type="entry name" value="Acetyl-CoA synthetase-like"/>
    <property type="match status" value="1"/>
</dbReference>
<feature type="domain" description="AMP-binding enzyme C-terminal" evidence="10">
    <location>
        <begin position="591"/>
        <end position="635"/>
    </location>
</feature>
<dbReference type="EMBL" id="QDEB01107166">
    <property type="protein sequence ID" value="RZB89852.1"/>
    <property type="molecule type" value="Genomic_DNA"/>
</dbReference>
<keyword evidence="12" id="KW-1185">Reference proteome</keyword>
<keyword evidence="3" id="KW-0547">Nucleotide-binding</keyword>
<dbReference type="Gene3D" id="3.30.300.30">
    <property type="match status" value="1"/>
</dbReference>
<evidence type="ECO:0000259" key="9">
    <source>
        <dbReference type="Pfam" id="PF00501"/>
    </source>
</evidence>
<feature type="transmembrane region" description="Helical" evidence="8">
    <location>
        <begin position="12"/>
        <end position="39"/>
    </location>
</feature>